<evidence type="ECO:0000313" key="2">
    <source>
        <dbReference type="EMBL" id="TDH24865.1"/>
    </source>
</evidence>
<comment type="caution">
    <text evidence="2">The sequence shown here is derived from an EMBL/GenBank/DDBJ whole genome shotgun (WGS) entry which is preliminary data.</text>
</comment>
<dbReference type="RefSeq" id="WP_078336467.1">
    <property type="nucleotide sequence ID" value="NZ_MAFQ01000020.1"/>
</dbReference>
<proteinExistence type="predicted"/>
<sequence length="103" mass="11076">MIAAKGRMEQAAANDHAGNDSDAVVKRFRGRAAIIAQAARETTDPEIKVEAQNTADTINRAADYFAARQFDDLQVLIENCEGACHVMSETVTSVANLYGDCDA</sequence>
<reference evidence="2 3" key="1">
    <citation type="journal article" date="2019" name="Sci. Rep.">
        <title>Extended insight into the Mycobacterium chelonae-abscessus complex through whole genome sequencing of Mycobacterium salmoniphilum outbreak and Mycobacterium salmoniphilum-like strains.</title>
        <authorList>
            <person name="Behra P.R.K."/>
            <person name="Das S."/>
            <person name="Pettersson B.M.F."/>
            <person name="Shirreff L."/>
            <person name="DuCote T."/>
            <person name="Jacobsson K.G."/>
            <person name="Ennis D.G."/>
            <person name="Kirsebom L.A."/>
        </authorList>
    </citation>
    <scope>NUCLEOTIDE SEQUENCE [LARGE SCALE GENOMIC DNA]</scope>
    <source>
        <strain evidence="2 3">DSM 45524</strain>
    </source>
</reference>
<name>A0A4R5PFR9_9MYCO</name>
<evidence type="ECO:0000313" key="3">
    <source>
        <dbReference type="Proteomes" id="UP000295627"/>
    </source>
</evidence>
<accession>A0A4R5PFR9</accession>
<gene>
    <name evidence="2" type="ORF">EJ571_02970</name>
</gene>
<dbReference type="AlphaFoldDB" id="A0A4R5PFR9"/>
<protein>
    <submittedName>
        <fullName evidence="2">Uncharacterized protein</fullName>
    </submittedName>
</protein>
<feature type="region of interest" description="Disordered" evidence="1">
    <location>
        <begin position="1"/>
        <end position="20"/>
    </location>
</feature>
<organism evidence="2 3">
    <name type="scientific">Mycobacteroides franklinii</name>
    <dbReference type="NCBI Taxonomy" id="948102"/>
    <lineage>
        <taxon>Bacteria</taxon>
        <taxon>Bacillati</taxon>
        <taxon>Actinomycetota</taxon>
        <taxon>Actinomycetes</taxon>
        <taxon>Mycobacteriales</taxon>
        <taxon>Mycobacteriaceae</taxon>
        <taxon>Mycobacteroides</taxon>
    </lineage>
</organism>
<dbReference type="EMBL" id="RXLR01000007">
    <property type="protein sequence ID" value="TDH24865.1"/>
    <property type="molecule type" value="Genomic_DNA"/>
</dbReference>
<dbReference type="Proteomes" id="UP000295627">
    <property type="component" value="Unassembled WGS sequence"/>
</dbReference>
<evidence type="ECO:0000256" key="1">
    <source>
        <dbReference type="SAM" id="MobiDB-lite"/>
    </source>
</evidence>